<dbReference type="InterPro" id="IPR027410">
    <property type="entry name" value="TCP-1-like_intermed_sf"/>
</dbReference>
<dbReference type="SUPFAM" id="SSF48592">
    <property type="entry name" value="GroEL equatorial domain-like"/>
    <property type="match status" value="1"/>
</dbReference>
<dbReference type="SUPFAM" id="SSF54849">
    <property type="entry name" value="GroEL-intermediate domain like"/>
    <property type="match status" value="2"/>
</dbReference>
<evidence type="ECO:0000256" key="1">
    <source>
        <dbReference type="ARBA" id="ARBA00006607"/>
    </source>
</evidence>
<evidence type="ECO:0000256" key="2">
    <source>
        <dbReference type="ARBA" id="ARBA00022741"/>
    </source>
</evidence>
<proteinExistence type="inferred from homology"/>
<dbReference type="EMBL" id="CP093346">
    <property type="protein sequence ID" value="WOG95899.1"/>
    <property type="molecule type" value="Genomic_DNA"/>
</dbReference>
<dbReference type="GO" id="GO:0042026">
    <property type="term" value="P:protein refolding"/>
    <property type="evidence" value="ECO:0007669"/>
    <property type="project" value="InterPro"/>
</dbReference>
<dbReference type="Gramene" id="KZM97120">
    <property type="protein sequence ID" value="KZM97120"/>
    <property type="gene ID" value="DCAR_015518"/>
</dbReference>
<dbReference type="PROSITE" id="PS00296">
    <property type="entry name" value="CHAPERONINS_CPN60"/>
    <property type="match status" value="1"/>
</dbReference>
<dbReference type="NCBIfam" id="NF000592">
    <property type="entry name" value="PRK00013.1"/>
    <property type="match status" value="1"/>
</dbReference>
<comment type="similarity">
    <text evidence="1 5">Belongs to the chaperonin (HSP60) family.</text>
</comment>
<reference evidence="7" key="1">
    <citation type="journal article" date="2016" name="Nat. Genet.">
        <title>A high-quality carrot genome assembly provides new insights into carotenoid accumulation and asterid genome evolution.</title>
        <authorList>
            <person name="Iorizzo M."/>
            <person name="Ellison S."/>
            <person name="Senalik D."/>
            <person name="Zeng P."/>
            <person name="Satapoomin P."/>
            <person name="Huang J."/>
            <person name="Bowman M."/>
            <person name="Iovene M."/>
            <person name="Sanseverino W."/>
            <person name="Cavagnaro P."/>
            <person name="Yildiz M."/>
            <person name="Macko-Podgorni A."/>
            <person name="Moranska E."/>
            <person name="Grzebelus E."/>
            <person name="Grzebelus D."/>
            <person name="Ashrafi H."/>
            <person name="Zheng Z."/>
            <person name="Cheng S."/>
            <person name="Spooner D."/>
            <person name="Van Deynze A."/>
            <person name="Simon P."/>
        </authorList>
    </citation>
    <scope>NUCLEOTIDE SEQUENCE [LARGE SCALE GENOMIC DNA]</scope>
    <source>
        <tissue evidence="7">Leaf</tissue>
    </source>
</reference>
<dbReference type="InterPro" id="IPR018370">
    <property type="entry name" value="Chaperonin_Cpn60_CS"/>
</dbReference>
<dbReference type="SUPFAM" id="SSF52029">
    <property type="entry name" value="GroEL apical domain-like"/>
    <property type="match status" value="1"/>
</dbReference>
<dbReference type="HAMAP" id="MF_00600">
    <property type="entry name" value="CH60"/>
    <property type="match status" value="1"/>
</dbReference>
<dbReference type="InterPro" id="IPR002423">
    <property type="entry name" value="Cpn60/GroEL/TCP-1"/>
</dbReference>
<dbReference type="EMBL" id="LNRQ01000004">
    <property type="protein sequence ID" value="KZM97120.1"/>
    <property type="molecule type" value="Genomic_DNA"/>
</dbReference>
<accession>A0A162A8Q2</accession>
<evidence type="ECO:0000256" key="4">
    <source>
        <dbReference type="ARBA" id="ARBA00023186"/>
    </source>
</evidence>
<name>A0A162A8Q2_DAUCS</name>
<evidence type="ECO:0000313" key="9">
    <source>
        <dbReference type="Proteomes" id="UP000077755"/>
    </source>
</evidence>
<dbReference type="Proteomes" id="UP000077755">
    <property type="component" value="Chromosome 4"/>
</dbReference>
<dbReference type="OMA" id="IRENEWE"/>
<dbReference type="FunFam" id="3.50.7.10:FF:000001">
    <property type="entry name" value="60 kDa chaperonin"/>
    <property type="match status" value="1"/>
</dbReference>
<protein>
    <recommendedName>
        <fullName evidence="10">RuBisCO large subunit-binding protein subunit alpha</fullName>
    </recommendedName>
</protein>
<dbReference type="PRINTS" id="PR00298">
    <property type="entry name" value="CHAPERONIN60"/>
</dbReference>
<keyword evidence="4" id="KW-0143">Chaperone</keyword>
<dbReference type="Gene3D" id="3.30.260.10">
    <property type="entry name" value="TCP-1-like chaperonin intermediate domain"/>
    <property type="match status" value="1"/>
</dbReference>
<keyword evidence="3" id="KW-0067">ATP-binding</keyword>
<dbReference type="STRING" id="79200.A0A162A8Q2"/>
<evidence type="ECO:0000313" key="7">
    <source>
        <dbReference type="EMBL" id="KZM97120.1"/>
    </source>
</evidence>
<evidence type="ECO:0008006" key="10">
    <source>
        <dbReference type="Google" id="ProtNLM"/>
    </source>
</evidence>
<evidence type="ECO:0000256" key="6">
    <source>
        <dbReference type="SAM" id="MobiDB-lite"/>
    </source>
</evidence>
<dbReference type="AlphaFoldDB" id="A0A162A8Q2"/>
<dbReference type="NCBIfam" id="NF009489">
    <property type="entry name" value="PRK12851.1"/>
    <property type="match status" value="1"/>
</dbReference>
<keyword evidence="9" id="KW-1185">Reference proteome</keyword>
<dbReference type="InterPro" id="IPR001844">
    <property type="entry name" value="Cpn60/GroEL"/>
</dbReference>
<evidence type="ECO:0000256" key="3">
    <source>
        <dbReference type="ARBA" id="ARBA00022840"/>
    </source>
</evidence>
<keyword evidence="2" id="KW-0547">Nucleotide-binding</keyword>
<dbReference type="Gene3D" id="3.50.7.10">
    <property type="entry name" value="GroEL"/>
    <property type="match status" value="1"/>
</dbReference>
<dbReference type="PANTHER" id="PTHR45633">
    <property type="entry name" value="60 KDA HEAT SHOCK PROTEIN, MITOCHONDRIAL"/>
    <property type="match status" value="1"/>
</dbReference>
<feature type="region of interest" description="Disordered" evidence="6">
    <location>
        <begin position="1"/>
        <end position="28"/>
    </location>
</feature>
<organism evidence="7">
    <name type="scientific">Daucus carota subsp. sativus</name>
    <name type="common">Carrot</name>
    <dbReference type="NCBI Taxonomy" id="79200"/>
    <lineage>
        <taxon>Eukaryota</taxon>
        <taxon>Viridiplantae</taxon>
        <taxon>Streptophyta</taxon>
        <taxon>Embryophyta</taxon>
        <taxon>Tracheophyta</taxon>
        <taxon>Spermatophyta</taxon>
        <taxon>Magnoliopsida</taxon>
        <taxon>eudicotyledons</taxon>
        <taxon>Gunneridae</taxon>
        <taxon>Pentapetalae</taxon>
        <taxon>asterids</taxon>
        <taxon>campanulids</taxon>
        <taxon>Apiales</taxon>
        <taxon>Apiaceae</taxon>
        <taxon>Apioideae</taxon>
        <taxon>Scandiceae</taxon>
        <taxon>Daucinae</taxon>
        <taxon>Daucus</taxon>
        <taxon>Daucus sect. Daucus</taxon>
    </lineage>
</organism>
<dbReference type="InterPro" id="IPR027413">
    <property type="entry name" value="GROEL-like_equatorial_sf"/>
</dbReference>
<dbReference type="KEGG" id="dcr:108218974"/>
<evidence type="ECO:0000256" key="5">
    <source>
        <dbReference type="RuleBase" id="RU000418"/>
    </source>
</evidence>
<dbReference type="NCBIfam" id="TIGR02348">
    <property type="entry name" value="GroEL"/>
    <property type="match status" value="1"/>
</dbReference>
<dbReference type="InterPro" id="IPR027409">
    <property type="entry name" value="GroEL-like_apical_dom_sf"/>
</dbReference>
<gene>
    <name evidence="7" type="ORF">DCAR_015518</name>
    <name evidence="8" type="ORF">DCAR_0415228</name>
</gene>
<dbReference type="Pfam" id="PF00118">
    <property type="entry name" value="Cpn60_TCP1"/>
    <property type="match status" value="1"/>
</dbReference>
<dbReference type="NCBIfam" id="NF009487">
    <property type="entry name" value="PRK12849.1"/>
    <property type="match status" value="1"/>
</dbReference>
<dbReference type="GO" id="GO:0005524">
    <property type="term" value="F:ATP binding"/>
    <property type="evidence" value="ECO:0007669"/>
    <property type="project" value="UniProtKB-KW"/>
</dbReference>
<reference evidence="8" key="2">
    <citation type="submission" date="2022-03" db="EMBL/GenBank/DDBJ databases">
        <title>Draft title - Genomic analysis of global carrot germplasm unveils the trajectory of domestication and the origin of high carotenoid orange carrot.</title>
        <authorList>
            <person name="Iorizzo M."/>
            <person name="Ellison S."/>
            <person name="Senalik D."/>
            <person name="Macko-Podgorni A."/>
            <person name="Grzebelus D."/>
            <person name="Bostan H."/>
            <person name="Rolling W."/>
            <person name="Curaba J."/>
            <person name="Simon P."/>
        </authorList>
    </citation>
    <scope>NUCLEOTIDE SEQUENCE</scope>
    <source>
        <tissue evidence="8">Leaf</tissue>
    </source>
</reference>
<dbReference type="GO" id="GO:0140662">
    <property type="term" value="F:ATP-dependent protein folding chaperone"/>
    <property type="evidence" value="ECO:0007669"/>
    <property type="project" value="InterPro"/>
</dbReference>
<dbReference type="Gene3D" id="1.10.560.10">
    <property type="entry name" value="GroEL-like equatorial domain"/>
    <property type="match status" value="1"/>
</dbReference>
<sequence>MASSNAISTASILSSPTQGNLRRSEVSQLQGQKVNFRPSNGGKRIGRRLSVKAAAKDIEFDQKSRAALQRGIDKLADAVGLTLGPRGRNVVLDEFGTPKVVNDGVTIARAIELPDAMENAGAALIREVASKTNDSAGDGTTTASILAREIIKLGLLSVTSGANPVSVKKGIDKTILALIEELENKSRPVKGREEIKAIASISAGNDETIGTMVADAIDKVGPDGVLSIESSSSFETTVEVEEGMEIDRGYISPQFVTNPEKMVVEFENARVLVTDQKISAIKDIIPLLEKTTQLRVPLVIVAEDITGEALATLVVNKLRGIISVAAIKAPGFGERRKALLQDIAIMTGAEFQASDLSLLIENTSVEQLGVARKVTITKDSTTIIADAASKDEIQARIAQIKKELSETDSVYDSEKLAERIAKLSGGVAVIKVGAATETELEDRKLRIEDAKNATFAAIEEGIVPGGGAALVHLSEYVPAIKAKLEDPEERLGADIVQKALVAPASLIAQNAGVEGEVVVEKVKASEWEVGYNAMADKYENLVDAGVIDPAKVTRCALQNAASVAGMVLTTQAIVVEKAKPKTPAPGAPQGMSI</sequence>
<dbReference type="CDD" id="cd03344">
    <property type="entry name" value="GroEL"/>
    <property type="match status" value="1"/>
</dbReference>
<evidence type="ECO:0000313" key="8">
    <source>
        <dbReference type="EMBL" id="WOG95899.1"/>
    </source>
</evidence>
<dbReference type="NCBIfam" id="NF009488">
    <property type="entry name" value="PRK12850.1"/>
    <property type="match status" value="1"/>
</dbReference>
<dbReference type="OrthoDB" id="1733909at2759"/>